<dbReference type="InParanoid" id="A0A1X7UFX7"/>
<dbReference type="AlphaFoldDB" id="A0A1X7UFX7"/>
<accession>A0A1X7UFX7</accession>
<evidence type="ECO:0000313" key="3">
    <source>
        <dbReference type="EnsemblMetazoa" id="Aqu2.1.26869_001"/>
    </source>
</evidence>
<feature type="region of interest" description="Disordered" evidence="1">
    <location>
        <begin position="22"/>
        <end position="43"/>
    </location>
</feature>
<dbReference type="Pfam" id="PF25416">
    <property type="entry name" value="GRHL1_C"/>
    <property type="match status" value="1"/>
</dbReference>
<dbReference type="EnsemblMetazoa" id="Aqu2.1.26869_001">
    <property type="protein sequence ID" value="Aqu2.1.26869_001"/>
    <property type="gene ID" value="Aqu2.1.26869"/>
</dbReference>
<dbReference type="OrthoDB" id="7680836at2759"/>
<sequence length="120" mass="14327">MDLRIDCWSRLHQLILRYTPTTGLTGLDDEDDEDDEDEKRSRATLVVPLESSGQDKVLYKISNKYDIPDEMIHFIYKKTKKGLIVRFDDELVTRFEDEDDFIIDLDFDNQKGHFDLYIRY</sequence>
<organism evidence="3">
    <name type="scientific">Amphimedon queenslandica</name>
    <name type="common">Sponge</name>
    <dbReference type="NCBI Taxonomy" id="400682"/>
    <lineage>
        <taxon>Eukaryota</taxon>
        <taxon>Metazoa</taxon>
        <taxon>Porifera</taxon>
        <taxon>Demospongiae</taxon>
        <taxon>Heteroscleromorpha</taxon>
        <taxon>Haplosclerida</taxon>
        <taxon>Niphatidae</taxon>
        <taxon>Amphimedon</taxon>
    </lineage>
</organism>
<proteinExistence type="predicted"/>
<feature type="compositionally biased region" description="Acidic residues" evidence="1">
    <location>
        <begin position="27"/>
        <end position="37"/>
    </location>
</feature>
<feature type="domain" description="GRHL1/CP2 C-terminal" evidence="2">
    <location>
        <begin position="53"/>
        <end position="116"/>
    </location>
</feature>
<reference evidence="3" key="1">
    <citation type="submission" date="2017-05" db="UniProtKB">
        <authorList>
            <consortium name="EnsemblMetazoa"/>
        </authorList>
    </citation>
    <scope>IDENTIFICATION</scope>
</reference>
<protein>
    <recommendedName>
        <fullName evidence="2">GRHL1/CP2 C-terminal domain-containing protein</fullName>
    </recommendedName>
</protein>
<dbReference type="InterPro" id="IPR057520">
    <property type="entry name" value="GRHL1/CP2_C"/>
</dbReference>
<evidence type="ECO:0000259" key="2">
    <source>
        <dbReference type="Pfam" id="PF25416"/>
    </source>
</evidence>
<evidence type="ECO:0000256" key="1">
    <source>
        <dbReference type="SAM" id="MobiDB-lite"/>
    </source>
</evidence>
<name>A0A1X7UFX7_AMPQE</name>